<dbReference type="PANTHER" id="PTHR30283:SF4">
    <property type="entry name" value="PEROXIDE STRESS RESISTANCE PROTEIN YAAA"/>
    <property type="match status" value="1"/>
</dbReference>
<dbReference type="InterPro" id="IPR005583">
    <property type="entry name" value="YaaA"/>
</dbReference>
<accession>A0ABW4L6F3</accession>
<evidence type="ECO:0000313" key="1">
    <source>
        <dbReference type="EMBL" id="MFD1719033.1"/>
    </source>
</evidence>
<gene>
    <name evidence="1" type="ORF">ACFSE6_14395</name>
</gene>
<protein>
    <submittedName>
        <fullName evidence="1">YaaA family protein</fullName>
    </submittedName>
</protein>
<proteinExistence type="predicted"/>
<organism evidence="1 2">
    <name type="scientific">Georgenia deserti</name>
    <dbReference type="NCBI Taxonomy" id="2093781"/>
    <lineage>
        <taxon>Bacteria</taxon>
        <taxon>Bacillati</taxon>
        <taxon>Actinomycetota</taxon>
        <taxon>Actinomycetes</taxon>
        <taxon>Micrococcales</taxon>
        <taxon>Bogoriellaceae</taxon>
        <taxon>Georgenia</taxon>
    </lineage>
</organism>
<dbReference type="Pfam" id="PF03883">
    <property type="entry name" value="H2O2_YaaD"/>
    <property type="match status" value="1"/>
</dbReference>
<name>A0ABW4L6F3_9MICO</name>
<dbReference type="PANTHER" id="PTHR30283">
    <property type="entry name" value="PEROXIDE STRESS RESPONSE PROTEIN YAAA"/>
    <property type="match status" value="1"/>
</dbReference>
<dbReference type="RefSeq" id="WP_388008518.1">
    <property type="nucleotide sequence ID" value="NZ_JBHUEE010000008.1"/>
</dbReference>
<dbReference type="EMBL" id="JBHUEE010000008">
    <property type="protein sequence ID" value="MFD1719033.1"/>
    <property type="molecule type" value="Genomic_DNA"/>
</dbReference>
<comment type="caution">
    <text evidence="1">The sequence shown here is derived from an EMBL/GenBank/DDBJ whole genome shotgun (WGS) entry which is preliminary data.</text>
</comment>
<sequence>MLVLLPPSEGKTAPARGAPVDLDRLSFPALTAARERVLDALVEASARPDATDLLRVSPGLADEIRANVRLRCAPAAPADRVYTGVLYGAAGLAHLTGIARRRATQSVRIVSALWGAVRPSDRIPAYRLSMGVDLPGLGTKLARFWRAPLAAALGESAAGDVVVDGRSAAYAAAWSPPRTSDHVLVQVVRERPDGGRQVVSHHAKHARGLLTRHLLTRAHPAPRTAEGVADAAQGLIGTPTTTGGHIAEVELADPGASGSRTLTLVERA</sequence>
<keyword evidence="2" id="KW-1185">Reference proteome</keyword>
<reference evidence="2" key="1">
    <citation type="journal article" date="2019" name="Int. J. Syst. Evol. Microbiol.">
        <title>The Global Catalogue of Microorganisms (GCM) 10K type strain sequencing project: providing services to taxonomists for standard genome sequencing and annotation.</title>
        <authorList>
            <consortium name="The Broad Institute Genomics Platform"/>
            <consortium name="The Broad Institute Genome Sequencing Center for Infectious Disease"/>
            <person name="Wu L."/>
            <person name="Ma J."/>
        </authorList>
    </citation>
    <scope>NUCLEOTIDE SEQUENCE [LARGE SCALE GENOMIC DNA]</scope>
    <source>
        <strain evidence="2">JCM 17130</strain>
    </source>
</reference>
<dbReference type="Proteomes" id="UP001597277">
    <property type="component" value="Unassembled WGS sequence"/>
</dbReference>
<evidence type="ECO:0000313" key="2">
    <source>
        <dbReference type="Proteomes" id="UP001597277"/>
    </source>
</evidence>